<dbReference type="EMBL" id="GFTR01000495">
    <property type="protein sequence ID" value="JAW15931.1"/>
    <property type="molecule type" value="Transcribed_RNA"/>
</dbReference>
<dbReference type="AlphaFoldDB" id="A0A224Y5U5"/>
<keyword evidence="1" id="KW-0812">Transmembrane</keyword>
<protein>
    <submittedName>
        <fullName evidence="2">Uncharacterized protein</fullName>
    </submittedName>
</protein>
<reference evidence="2" key="1">
    <citation type="journal article" date="2018" name="PLoS Negl. Trop. Dis.">
        <title>An insight into the salivary gland and fat body transcriptome of Panstrongylus lignarius (Hemiptera: Heteroptera), the main vector of Chagas disease in Peru.</title>
        <authorList>
            <person name="Nevoa J.C."/>
            <person name="Mendes M.T."/>
            <person name="da Silva M.V."/>
            <person name="Soares S.C."/>
            <person name="Oliveira C.J.F."/>
            <person name="Ribeiro J.M.C."/>
        </authorList>
    </citation>
    <scope>NUCLEOTIDE SEQUENCE</scope>
</reference>
<accession>A0A224Y5U5</accession>
<sequence>MAVLTEVVVAVVVAVLTEVCLEVVELTTAAVVLVLTGFFGLSTSPGSFAGAAIAGVVVTGVGGAGMVVPCMDG</sequence>
<keyword evidence="1" id="KW-0472">Membrane</keyword>
<keyword evidence="1" id="KW-1133">Transmembrane helix</keyword>
<proteinExistence type="predicted"/>
<evidence type="ECO:0000256" key="1">
    <source>
        <dbReference type="SAM" id="Phobius"/>
    </source>
</evidence>
<evidence type="ECO:0000313" key="2">
    <source>
        <dbReference type="EMBL" id="JAW15931.1"/>
    </source>
</evidence>
<organism evidence="2">
    <name type="scientific">Panstrongylus lignarius</name>
    <dbReference type="NCBI Taxonomy" id="156445"/>
    <lineage>
        <taxon>Eukaryota</taxon>
        <taxon>Metazoa</taxon>
        <taxon>Ecdysozoa</taxon>
        <taxon>Arthropoda</taxon>
        <taxon>Hexapoda</taxon>
        <taxon>Insecta</taxon>
        <taxon>Pterygota</taxon>
        <taxon>Neoptera</taxon>
        <taxon>Paraneoptera</taxon>
        <taxon>Hemiptera</taxon>
        <taxon>Heteroptera</taxon>
        <taxon>Panheteroptera</taxon>
        <taxon>Cimicomorpha</taxon>
        <taxon>Reduviidae</taxon>
        <taxon>Triatominae</taxon>
        <taxon>Panstrongylus</taxon>
    </lineage>
</organism>
<feature type="transmembrane region" description="Helical" evidence="1">
    <location>
        <begin position="47"/>
        <end position="68"/>
    </location>
</feature>
<feature type="transmembrane region" description="Helical" evidence="1">
    <location>
        <begin position="7"/>
        <end position="35"/>
    </location>
</feature>
<name>A0A224Y5U5_9HEMI</name>